<name>M1CPY1_SOLTU</name>
<evidence type="ECO:0000313" key="7">
    <source>
        <dbReference type="Proteomes" id="UP000011115"/>
    </source>
</evidence>
<dbReference type="PANTHER" id="PTHR30246">
    <property type="entry name" value="2-KETO-3-DEOXY-6-PHOSPHOGLUCONATE ALDOLASE"/>
    <property type="match status" value="1"/>
</dbReference>
<dbReference type="Pfam" id="PF01081">
    <property type="entry name" value="Aldolase"/>
    <property type="match status" value="1"/>
</dbReference>
<gene>
    <name evidence="6" type="primary">LOC102603320</name>
</gene>
<dbReference type="OrthoDB" id="1476984at2759"/>
<comment type="subunit">
    <text evidence="3">Homotrimer.</text>
</comment>
<keyword evidence="5" id="KW-0119">Carbohydrate metabolism</keyword>
<keyword evidence="7" id="KW-1185">Reference proteome</keyword>
<protein>
    <submittedName>
        <fullName evidence="6">KDPG and KHG aldolase</fullName>
    </submittedName>
</protein>
<dbReference type="Gramene" id="PGSC0003DMT400072251">
    <property type="protein sequence ID" value="PGSC0003DMT400072251"/>
    <property type="gene ID" value="PGSC0003DMG401028118"/>
</dbReference>
<evidence type="ECO:0000256" key="1">
    <source>
        <dbReference type="ARBA" id="ARBA00004761"/>
    </source>
</evidence>
<evidence type="ECO:0000256" key="2">
    <source>
        <dbReference type="ARBA" id="ARBA00006906"/>
    </source>
</evidence>
<accession>M1CPY1</accession>
<evidence type="ECO:0000256" key="3">
    <source>
        <dbReference type="ARBA" id="ARBA00011233"/>
    </source>
</evidence>
<dbReference type="InterPro" id="IPR000887">
    <property type="entry name" value="Aldlse_KDPG_KHG"/>
</dbReference>
<dbReference type="GO" id="GO:0016829">
    <property type="term" value="F:lyase activity"/>
    <property type="evidence" value="ECO:0007669"/>
    <property type="project" value="UniProtKB-KW"/>
</dbReference>
<keyword evidence="4" id="KW-0456">Lyase</keyword>
<reference evidence="6" key="2">
    <citation type="submission" date="2015-06" db="UniProtKB">
        <authorList>
            <consortium name="EnsemblPlants"/>
        </authorList>
    </citation>
    <scope>IDENTIFICATION</scope>
    <source>
        <strain evidence="6">DM1-3 516 R44</strain>
    </source>
</reference>
<dbReference type="Gene3D" id="3.20.20.70">
    <property type="entry name" value="Aldolase class I"/>
    <property type="match status" value="1"/>
</dbReference>
<evidence type="ECO:0000313" key="6">
    <source>
        <dbReference type="EnsemblPlants" id="PGSC0003DMT400072251"/>
    </source>
</evidence>
<dbReference type="ExpressionAtlas" id="M1CPY1">
    <property type="expression patterns" value="baseline"/>
</dbReference>
<comment type="similarity">
    <text evidence="2">Belongs to the KHG/KDPG aldolase family.</text>
</comment>
<dbReference type="HOGENOM" id="CLU_077795_0_1_1"/>
<sequence length="167" mass="17709">MQVLRDLVHDYPAKTFGVGTVLQAKDAKDSIKSGAKFLMSPATVMDILVGVSESDVLYIPGVMTPTEILSAFSAGAKIVKVYPVSALGGVGYISALKRPFSHIPMVASQGITIDLIGQYIGQGASAVVLSDAIFDKEAMSQQNFDKIYQLASHAALQGKQAVERSEC</sequence>
<evidence type="ECO:0000256" key="4">
    <source>
        <dbReference type="ARBA" id="ARBA00023239"/>
    </source>
</evidence>
<dbReference type="CDD" id="cd00452">
    <property type="entry name" value="KDPG_aldolase"/>
    <property type="match status" value="1"/>
</dbReference>
<evidence type="ECO:0000256" key="5">
    <source>
        <dbReference type="ARBA" id="ARBA00023277"/>
    </source>
</evidence>
<comment type="pathway">
    <text evidence="1">Carbohydrate acid metabolism.</text>
</comment>
<dbReference type="PANTHER" id="PTHR30246:SF1">
    <property type="entry name" value="2-DEHYDRO-3-DEOXY-6-PHOSPHOGALACTONATE ALDOLASE-RELATED"/>
    <property type="match status" value="1"/>
</dbReference>
<dbReference type="EnsemblPlants" id="PGSC0003DMT400072251">
    <property type="protein sequence ID" value="PGSC0003DMT400072251"/>
    <property type="gene ID" value="PGSC0003DMG401028118"/>
</dbReference>
<reference evidence="7" key="1">
    <citation type="journal article" date="2011" name="Nature">
        <title>Genome sequence and analysis of the tuber crop potato.</title>
        <authorList>
            <consortium name="The Potato Genome Sequencing Consortium"/>
        </authorList>
    </citation>
    <scope>NUCLEOTIDE SEQUENCE [LARGE SCALE GENOMIC DNA]</scope>
    <source>
        <strain evidence="7">cv. DM1-3 516 R44</strain>
    </source>
</reference>
<proteinExistence type="inferred from homology"/>
<dbReference type="SUPFAM" id="SSF51569">
    <property type="entry name" value="Aldolase"/>
    <property type="match status" value="1"/>
</dbReference>
<dbReference type="AlphaFoldDB" id="M1CPY1"/>
<dbReference type="Proteomes" id="UP000011115">
    <property type="component" value="Unassembled WGS sequence"/>
</dbReference>
<dbReference type="InterPro" id="IPR013785">
    <property type="entry name" value="Aldolase_TIM"/>
</dbReference>
<organism evidence="6 7">
    <name type="scientific">Solanum tuberosum</name>
    <name type="common">Potato</name>
    <dbReference type="NCBI Taxonomy" id="4113"/>
    <lineage>
        <taxon>Eukaryota</taxon>
        <taxon>Viridiplantae</taxon>
        <taxon>Streptophyta</taxon>
        <taxon>Embryophyta</taxon>
        <taxon>Tracheophyta</taxon>
        <taxon>Spermatophyta</taxon>
        <taxon>Magnoliopsida</taxon>
        <taxon>eudicotyledons</taxon>
        <taxon>Gunneridae</taxon>
        <taxon>Pentapetalae</taxon>
        <taxon>asterids</taxon>
        <taxon>lamiids</taxon>
        <taxon>Solanales</taxon>
        <taxon>Solanaceae</taxon>
        <taxon>Solanoideae</taxon>
        <taxon>Solaneae</taxon>
        <taxon>Solanum</taxon>
    </lineage>
</organism>